<organism evidence="8 9">
    <name type="scientific">Actinacidiphila oryziradicis</name>
    <dbReference type="NCBI Taxonomy" id="2571141"/>
    <lineage>
        <taxon>Bacteria</taxon>
        <taxon>Bacillati</taxon>
        <taxon>Actinomycetota</taxon>
        <taxon>Actinomycetes</taxon>
        <taxon>Kitasatosporales</taxon>
        <taxon>Streptomycetaceae</taxon>
        <taxon>Actinacidiphila</taxon>
    </lineage>
</organism>
<evidence type="ECO:0000256" key="2">
    <source>
        <dbReference type="ARBA" id="ARBA00022741"/>
    </source>
</evidence>
<dbReference type="InterPro" id="IPR011047">
    <property type="entry name" value="Quinoprotein_ADH-like_sf"/>
</dbReference>
<dbReference type="InterPro" id="IPR011009">
    <property type="entry name" value="Kinase-like_dom_sf"/>
</dbReference>
<dbReference type="PANTHER" id="PTHR43289">
    <property type="entry name" value="MITOGEN-ACTIVATED PROTEIN KINASE KINASE KINASE 20-RELATED"/>
    <property type="match status" value="1"/>
</dbReference>
<feature type="binding site" evidence="5">
    <location>
        <position position="50"/>
    </location>
    <ligand>
        <name>ATP</name>
        <dbReference type="ChEBI" id="CHEBI:30616"/>
    </ligand>
</feature>
<dbReference type="CDD" id="cd14014">
    <property type="entry name" value="STKc_PknB_like"/>
    <property type="match status" value="1"/>
</dbReference>
<keyword evidence="1" id="KW-0808">Transferase</keyword>
<feature type="domain" description="Protein kinase" evidence="7">
    <location>
        <begin position="22"/>
        <end position="274"/>
    </location>
</feature>
<dbReference type="PROSITE" id="PS00108">
    <property type="entry name" value="PROTEIN_KINASE_ST"/>
    <property type="match status" value="1"/>
</dbReference>
<reference evidence="8 9" key="1">
    <citation type="submission" date="2019-04" db="EMBL/GenBank/DDBJ databases">
        <title>Streptomyces oryziradicis sp. nov., a novel actinomycete isolated from rhizosphere soil of rice (Oryza sativa L.).</title>
        <authorList>
            <person name="Li C."/>
        </authorList>
    </citation>
    <scope>NUCLEOTIDE SEQUENCE [LARGE SCALE GENOMIC DNA]</scope>
    <source>
        <strain evidence="8 9">NEAU-C40</strain>
    </source>
</reference>
<keyword evidence="2 5" id="KW-0547">Nucleotide-binding</keyword>
<dbReference type="OrthoDB" id="9762169at2"/>
<dbReference type="PROSITE" id="PS50011">
    <property type="entry name" value="PROTEIN_KINASE_DOM"/>
    <property type="match status" value="1"/>
</dbReference>
<evidence type="ECO:0000256" key="3">
    <source>
        <dbReference type="ARBA" id="ARBA00022777"/>
    </source>
</evidence>
<evidence type="ECO:0000259" key="7">
    <source>
        <dbReference type="PROSITE" id="PS50011"/>
    </source>
</evidence>
<dbReference type="Pfam" id="PF13360">
    <property type="entry name" value="PQQ_2"/>
    <property type="match status" value="2"/>
</dbReference>
<dbReference type="PANTHER" id="PTHR43289:SF34">
    <property type="entry name" value="SERINE_THREONINE-PROTEIN KINASE YBDM-RELATED"/>
    <property type="match status" value="1"/>
</dbReference>
<proteinExistence type="predicted"/>
<dbReference type="InterPro" id="IPR018391">
    <property type="entry name" value="PQQ_b-propeller_rpt"/>
</dbReference>
<keyword evidence="3 8" id="KW-0418">Kinase</keyword>
<dbReference type="GO" id="GO:0005524">
    <property type="term" value="F:ATP binding"/>
    <property type="evidence" value="ECO:0007669"/>
    <property type="project" value="UniProtKB-UniRule"/>
</dbReference>
<feature type="region of interest" description="Disordered" evidence="6">
    <location>
        <begin position="297"/>
        <end position="319"/>
    </location>
</feature>
<dbReference type="PROSITE" id="PS00107">
    <property type="entry name" value="PROTEIN_KINASE_ATP"/>
    <property type="match status" value="1"/>
</dbReference>
<dbReference type="SMART" id="SM00220">
    <property type="entry name" value="S_TKc"/>
    <property type="match status" value="1"/>
</dbReference>
<keyword evidence="9" id="KW-1185">Reference proteome</keyword>
<dbReference type="SUPFAM" id="SSF50998">
    <property type="entry name" value="Quinoprotein alcohol dehydrogenase-like"/>
    <property type="match status" value="2"/>
</dbReference>
<dbReference type="Proteomes" id="UP000305778">
    <property type="component" value="Unassembled WGS sequence"/>
</dbReference>
<gene>
    <name evidence="8" type="ORF">FCI23_28670</name>
</gene>
<sequence length="727" mass="77643">MPPLHGHGTDPEAERPEYAGQYPLEKRLGSGGMGIVHLSRSTSGMRLAVKVVHQAFAADPHFRARFRQEVAAARRVSGAFTASVVDADPEAERPWMATLFIPGPTLHEFVKRNGPVPPAQLRHLMTGLAEALRDIHRSGVVHRDLKPSNVLLAADGPKVIDFGISRPSDSALRTETGKLVGTPPFMAPEQFRRPREVGPAADVFAMGCVLVHAATGRSPFDSDSPYVVAYQVVHDEPDLKDIPADLQPLIERCLAKEPEDRPTPDALMAELRTVSASYNTQAFPSFDIEAFIPAQRQSGGAEHISDAPEAETEPERRRPRRIRREVALAVALAVVVAGGVLAVQRISGLGGAGSAPSGPGRNPGAAKTFRPWSSTLGHGTADDGTMPLCSYAEGALYCVRRGVEAAKLDPRDGEVVWSRQAGRDGTNDVLPLSPILSDGLLRVVTPDRSRLEGLDPSTGSTRWDLDISKYRSGLYNAGATVLLVSSGGVVTGVDGASGEKRWQKTLPGHTWPAFTHYGDSGPAYAVELAGDGASTLVSAVDPDTGEVRWQRRLDGNLRPIGNSGGAVYFYAVASDADAQAVAIVRYDPAGRTVRRIPLVFPLSNVRATVHGDVVYLLGYGGSLLAVNTRSRGSAQDAQLWRAETSVAEGSEPVVVGDRLYFTAGDGRLLAVDTKRGELIGQTKPRPDKDPSRYVEALPSPIAVGGRVFATAPDGTVFAVDARDPSRW</sequence>
<evidence type="ECO:0000256" key="1">
    <source>
        <dbReference type="ARBA" id="ARBA00022679"/>
    </source>
</evidence>
<dbReference type="RefSeq" id="WP_136726846.1">
    <property type="nucleotide sequence ID" value="NZ_SUMC01000032.1"/>
</dbReference>
<keyword evidence="8" id="KW-0723">Serine/threonine-protein kinase</keyword>
<name>A0A4U0SHE4_9ACTN</name>
<comment type="caution">
    <text evidence="8">The sequence shown here is derived from an EMBL/GenBank/DDBJ whole genome shotgun (WGS) entry which is preliminary data.</text>
</comment>
<feature type="region of interest" description="Disordered" evidence="6">
    <location>
        <begin position="349"/>
        <end position="373"/>
    </location>
</feature>
<dbReference type="InterPro" id="IPR000719">
    <property type="entry name" value="Prot_kinase_dom"/>
</dbReference>
<dbReference type="SMART" id="SM00564">
    <property type="entry name" value="PQQ"/>
    <property type="match status" value="5"/>
</dbReference>
<dbReference type="GO" id="GO:0004674">
    <property type="term" value="F:protein serine/threonine kinase activity"/>
    <property type="evidence" value="ECO:0007669"/>
    <property type="project" value="UniProtKB-KW"/>
</dbReference>
<dbReference type="Pfam" id="PF00069">
    <property type="entry name" value="Pkinase"/>
    <property type="match status" value="1"/>
</dbReference>
<evidence type="ECO:0000313" key="8">
    <source>
        <dbReference type="EMBL" id="TKA08258.1"/>
    </source>
</evidence>
<accession>A0A4U0SHE4</accession>
<dbReference type="EMBL" id="SUMC01000032">
    <property type="protein sequence ID" value="TKA08258.1"/>
    <property type="molecule type" value="Genomic_DNA"/>
</dbReference>
<dbReference type="Gene3D" id="2.130.10.10">
    <property type="entry name" value="YVTN repeat-like/Quinoprotein amine dehydrogenase"/>
    <property type="match status" value="2"/>
</dbReference>
<feature type="compositionally biased region" description="Low complexity" evidence="6">
    <location>
        <begin position="354"/>
        <end position="366"/>
    </location>
</feature>
<dbReference type="AlphaFoldDB" id="A0A4U0SHE4"/>
<dbReference type="SUPFAM" id="SSF56112">
    <property type="entry name" value="Protein kinase-like (PK-like)"/>
    <property type="match status" value="1"/>
</dbReference>
<evidence type="ECO:0000256" key="4">
    <source>
        <dbReference type="ARBA" id="ARBA00022840"/>
    </source>
</evidence>
<protein>
    <submittedName>
        <fullName evidence="8">Serine/threonine protein kinase</fullName>
    </submittedName>
</protein>
<dbReference type="InterPro" id="IPR015943">
    <property type="entry name" value="WD40/YVTN_repeat-like_dom_sf"/>
</dbReference>
<keyword evidence="4 5" id="KW-0067">ATP-binding</keyword>
<dbReference type="InterPro" id="IPR017441">
    <property type="entry name" value="Protein_kinase_ATP_BS"/>
</dbReference>
<dbReference type="InterPro" id="IPR002372">
    <property type="entry name" value="PQQ_rpt_dom"/>
</dbReference>
<evidence type="ECO:0000256" key="5">
    <source>
        <dbReference type="PROSITE-ProRule" id="PRU10141"/>
    </source>
</evidence>
<dbReference type="Gene3D" id="3.30.200.20">
    <property type="entry name" value="Phosphorylase Kinase, domain 1"/>
    <property type="match status" value="1"/>
</dbReference>
<dbReference type="InterPro" id="IPR008271">
    <property type="entry name" value="Ser/Thr_kinase_AS"/>
</dbReference>
<evidence type="ECO:0000256" key="6">
    <source>
        <dbReference type="SAM" id="MobiDB-lite"/>
    </source>
</evidence>
<dbReference type="Gene3D" id="1.10.510.10">
    <property type="entry name" value="Transferase(Phosphotransferase) domain 1"/>
    <property type="match status" value="1"/>
</dbReference>
<evidence type="ECO:0000313" key="9">
    <source>
        <dbReference type="Proteomes" id="UP000305778"/>
    </source>
</evidence>